<dbReference type="EMBL" id="LYBW01000034">
    <property type="protein sequence ID" value="ODR93044.1"/>
    <property type="molecule type" value="Genomic_DNA"/>
</dbReference>
<sequence length="88" mass="10270">MVNSFIRGLRAQLQQRGPFQRQAHCGKPWGLRVMHRRREGQRLLYRTRAEGTYQADLTYSTPQVHPRRVTLLRVGAPNDDDRKSVLIS</sequence>
<evidence type="ECO:0000313" key="1">
    <source>
        <dbReference type="EMBL" id="ODR93044.1"/>
    </source>
</evidence>
<protein>
    <submittedName>
        <fullName evidence="1">Uncharacterized protein</fullName>
    </submittedName>
</protein>
<evidence type="ECO:0000313" key="2">
    <source>
        <dbReference type="Proteomes" id="UP000094342"/>
    </source>
</evidence>
<proteinExistence type="predicted"/>
<keyword evidence="2" id="KW-1185">Reference proteome</keyword>
<gene>
    <name evidence="1" type="ORF">A8M32_01705</name>
</gene>
<name>A0A1E3VHM7_9HYPH</name>
<organism evidence="1 2">
    <name type="scientific">Sinorhizobium alkalisoli</name>
    <dbReference type="NCBI Taxonomy" id="1752398"/>
    <lineage>
        <taxon>Bacteria</taxon>
        <taxon>Pseudomonadati</taxon>
        <taxon>Pseudomonadota</taxon>
        <taxon>Alphaproteobacteria</taxon>
        <taxon>Hyphomicrobiales</taxon>
        <taxon>Rhizobiaceae</taxon>
        <taxon>Sinorhizobium/Ensifer group</taxon>
        <taxon>Sinorhizobium</taxon>
    </lineage>
</organism>
<accession>A0A1E3VHM7</accession>
<reference evidence="2" key="1">
    <citation type="submission" date="2016-05" db="EMBL/GenBank/DDBJ databases">
        <authorList>
            <person name="Li Y."/>
        </authorList>
    </citation>
    <scope>NUCLEOTIDE SEQUENCE [LARGE SCALE GENOMIC DNA]</scope>
    <source>
        <strain evidence="2">YIC4027</strain>
    </source>
</reference>
<dbReference type="Proteomes" id="UP000094342">
    <property type="component" value="Unassembled WGS sequence"/>
</dbReference>
<dbReference type="AlphaFoldDB" id="A0A1E3VHM7"/>
<comment type="caution">
    <text evidence="1">The sequence shown here is derived from an EMBL/GenBank/DDBJ whole genome shotgun (WGS) entry which is preliminary data.</text>
</comment>